<dbReference type="Gene3D" id="1.25.40.10">
    <property type="entry name" value="Tetratricopeptide repeat domain"/>
    <property type="match status" value="3"/>
</dbReference>
<accession>A0A0D1ZRJ8</accession>
<evidence type="ECO:0000313" key="4">
    <source>
        <dbReference type="Proteomes" id="UP000054302"/>
    </source>
</evidence>
<dbReference type="OrthoDB" id="9991317at2759"/>
<proteinExistence type="predicted"/>
<feature type="coiled-coil region" evidence="1">
    <location>
        <begin position="571"/>
        <end position="598"/>
    </location>
</feature>
<dbReference type="EMBL" id="KN847520">
    <property type="protein sequence ID" value="KIV97237.1"/>
    <property type="molecule type" value="Genomic_DNA"/>
</dbReference>
<feature type="compositionally biased region" description="Acidic residues" evidence="2">
    <location>
        <begin position="92"/>
        <end position="113"/>
    </location>
</feature>
<dbReference type="PANTHER" id="PTHR23082:SF0">
    <property type="entry name" value="GENERAL TRANSCRIPTION FACTOR 3C POLYPEPTIDE 3"/>
    <property type="match status" value="1"/>
</dbReference>
<dbReference type="GO" id="GO:0006383">
    <property type="term" value="P:transcription by RNA polymerase III"/>
    <property type="evidence" value="ECO:0007669"/>
    <property type="project" value="InterPro"/>
</dbReference>
<dbReference type="InterPro" id="IPR011990">
    <property type="entry name" value="TPR-like_helical_dom_sf"/>
</dbReference>
<dbReference type="Pfam" id="PF13181">
    <property type="entry name" value="TPR_8"/>
    <property type="match status" value="1"/>
</dbReference>
<feature type="region of interest" description="Disordered" evidence="2">
    <location>
        <begin position="1142"/>
        <end position="1172"/>
    </location>
</feature>
<evidence type="ECO:0000256" key="1">
    <source>
        <dbReference type="SAM" id="Coils"/>
    </source>
</evidence>
<dbReference type="AlphaFoldDB" id="A0A0D1ZRJ8"/>
<evidence type="ECO:0008006" key="5">
    <source>
        <dbReference type="Google" id="ProtNLM"/>
    </source>
</evidence>
<dbReference type="InterPro" id="IPR019734">
    <property type="entry name" value="TPR_rpt"/>
</dbReference>
<dbReference type="RefSeq" id="XP_016228811.1">
    <property type="nucleotide sequence ID" value="XM_016365162.1"/>
</dbReference>
<dbReference type="GeneID" id="27318854"/>
<protein>
    <recommendedName>
        <fullName evidence="5">TPR-like protein</fullName>
    </recommendedName>
</protein>
<feature type="compositionally biased region" description="Polar residues" evidence="2">
    <location>
        <begin position="141"/>
        <end position="152"/>
    </location>
</feature>
<dbReference type="PANTHER" id="PTHR23082">
    <property type="entry name" value="TRANSCRIPTION INITIATION FACTOR IIIC TFIIIC , POLYPEPTIDE 3-RELATED"/>
    <property type="match status" value="1"/>
</dbReference>
<feature type="region of interest" description="Disordered" evidence="2">
    <location>
        <begin position="1"/>
        <end position="113"/>
    </location>
</feature>
<feature type="region of interest" description="Disordered" evidence="2">
    <location>
        <begin position="125"/>
        <end position="181"/>
    </location>
</feature>
<dbReference type="GO" id="GO:0000127">
    <property type="term" value="C:transcription factor TFIIIC complex"/>
    <property type="evidence" value="ECO:0007669"/>
    <property type="project" value="TreeGrafter"/>
</dbReference>
<dbReference type="SUPFAM" id="SSF48452">
    <property type="entry name" value="TPR-like"/>
    <property type="match status" value="2"/>
</dbReference>
<keyword evidence="1" id="KW-0175">Coiled coil</keyword>
<name>A0A0D1ZRJ8_EXOME</name>
<dbReference type="SMART" id="SM00028">
    <property type="entry name" value="TPR"/>
    <property type="match status" value="7"/>
</dbReference>
<feature type="compositionally biased region" description="Polar residues" evidence="2">
    <location>
        <begin position="1161"/>
        <end position="1172"/>
    </location>
</feature>
<reference evidence="3 4" key="1">
    <citation type="submission" date="2015-01" db="EMBL/GenBank/DDBJ databases">
        <title>The Genome Sequence of Exophiala mesophila CBS40295.</title>
        <authorList>
            <consortium name="The Broad Institute Genomics Platform"/>
            <person name="Cuomo C."/>
            <person name="de Hoog S."/>
            <person name="Gorbushina A."/>
            <person name="Stielow B."/>
            <person name="Teixiera M."/>
            <person name="Abouelleil A."/>
            <person name="Chapman S.B."/>
            <person name="Priest M."/>
            <person name="Young S.K."/>
            <person name="Wortman J."/>
            <person name="Nusbaum C."/>
            <person name="Birren B."/>
        </authorList>
    </citation>
    <scope>NUCLEOTIDE SEQUENCE [LARGE SCALE GENOMIC DNA]</scope>
    <source>
        <strain evidence="3 4">CBS 40295</strain>
    </source>
</reference>
<feature type="compositionally biased region" description="Polar residues" evidence="2">
    <location>
        <begin position="46"/>
        <end position="69"/>
    </location>
</feature>
<dbReference type="InterPro" id="IPR039340">
    <property type="entry name" value="Tfc4/TFIIIC-102/Sfc4"/>
</dbReference>
<feature type="region of interest" description="Disordered" evidence="2">
    <location>
        <begin position="969"/>
        <end position="989"/>
    </location>
</feature>
<dbReference type="HOGENOM" id="CLU_002391_0_2_1"/>
<sequence>MDQNIPGKPEDPADTQPYPWMSLVPPVSMEELRNETSHTHIPTLPQPTSQSSLHQSIQEDGSNDQSISNAYPALAAPLTISEPYPLNGGDQMAEDDEDDGESGADASDDGNDSIDEAEERIVQRTMGIQDVSSYQRKRKTPQLNQESSNTPPQKRRKKGTGRRGGWSKGLKIGPRPAMEPSPEFTRLHQQALSAFIDEQDSEQARDLILQAIAINPEIYAAHALLSEIYFSRDETEKAIAALFSGAHSAARDAAVWRQVADACLTHSKDNREIALQQASYCYARIIHNDTKDIDARLERSALSRELGNIGKANKDLDALLKLIPRDAVVMRHIAEIGIETKNTARAKALYEETIQYYKDTDSQGEKGFTWAHLNTYVQLLANEEPAEVARTNAITRLRQLSRWLLGREDESFWDNYDADDREWDAEDEPRRLLVPQHFPGEHSPDSYGLGLPLEIRIQLGILRLRQGHEFMDEAMAHFEWLEPEARDDLASVYDFPDLFLQVAQTLLSIKCHEQALRYFEALKDVEAYNDVDFWLGIATCYYAVEDKAKAIQCYEAAKIVDSECGEARTQLAKLYTDLDEKEKAIENAREAVRIAEAATKLTEKRKYERKEHRLARTAAENALKQAVQLSGPAPAGVPVHRIESRLNRSRETQARSRRLPRRMLGTFTAAPDHRSSTDESAAFTGVMKTTSVPRPQSMRLEDKETYRTQGDLRIYGDLLANTDAMRSGDEAATRIWMECSTSLIADFCSNRKFFPSERNPSAWINANENASKSHKRGQGTYGLVRGEYQPRSLPSAAPAMTYRNISFPEWLDLFLEHAMLQAKLDTREACYRTITAAIDCDVWHADSAAQLRIYIAYFACCLALRDDATLFNIVLRWFLRTYQFCTDAYRLFAATNLVFPHPMDKGGKDGQNTNAPFRSGPTQKFMFRQIMMMDANLPLDYNEGSEWGPVPNFMRRQRDGVRIEVQPNSKRVAGESDGESEYGLKTGDVDQINDSASDFVTPKEMDVVLLTLYAHLLYAGGSFVNALSYFFRARSLDPKSPVIMLSISLAYFHEMLKRQNENRHMYALQGWSFFDEYVELRRNVARDKDREFAEQGKTNLGLQHIAEVEIEFNRARIWQMLGMADLAIRAYEKALALRQKDETSINPDENNDNYPPLPGDINSNDTSDPKVTSTDLEFTMEAAYAIQTMYALSGNMDMAKSVAEKYLVV</sequence>
<evidence type="ECO:0000256" key="2">
    <source>
        <dbReference type="SAM" id="MobiDB-lite"/>
    </source>
</evidence>
<keyword evidence="4" id="KW-1185">Reference proteome</keyword>
<gene>
    <name evidence="3" type="ORF">PV10_01009</name>
</gene>
<evidence type="ECO:0000313" key="3">
    <source>
        <dbReference type="EMBL" id="KIV97237.1"/>
    </source>
</evidence>
<dbReference type="Proteomes" id="UP000054302">
    <property type="component" value="Unassembled WGS sequence"/>
</dbReference>
<dbReference type="OMA" id="SSPNMKF"/>
<dbReference type="VEuPathDB" id="FungiDB:PV10_01009"/>
<dbReference type="STRING" id="212818.A0A0D1ZRJ8"/>
<organism evidence="3 4">
    <name type="scientific">Exophiala mesophila</name>
    <name type="common">Black yeast-like fungus</name>
    <dbReference type="NCBI Taxonomy" id="212818"/>
    <lineage>
        <taxon>Eukaryota</taxon>
        <taxon>Fungi</taxon>
        <taxon>Dikarya</taxon>
        <taxon>Ascomycota</taxon>
        <taxon>Pezizomycotina</taxon>
        <taxon>Eurotiomycetes</taxon>
        <taxon>Chaetothyriomycetidae</taxon>
        <taxon>Chaetothyriales</taxon>
        <taxon>Herpotrichiellaceae</taxon>
        <taxon>Exophiala</taxon>
    </lineage>
</organism>